<evidence type="ECO:0000313" key="2">
    <source>
        <dbReference type="EMBL" id="KAJ7225284.1"/>
    </source>
</evidence>
<feature type="region of interest" description="Disordered" evidence="1">
    <location>
        <begin position="195"/>
        <end position="229"/>
    </location>
</feature>
<evidence type="ECO:0000313" key="3">
    <source>
        <dbReference type="Proteomes" id="UP001219525"/>
    </source>
</evidence>
<sequence>MLEALKACAVVAQQCREEEGEGRLDTRDSSQVRTDQVSFDVTASHACRRRTTFPRSTIAPDGAKTGTTTPTRAATQTTTGATRGRACTCAARALRRLQLVTRRVHRWHCRRAHGPGAGAAPGKDPDVEPTCPRGCALAPGRVQPCPWSHVEIAVRFGAGAAPAPSGSTQAWTLMWIVRASTGSPSAALIDDAQSADASGCSPSRARGKPGRAGAPAAATRERVRAQSRGDVVPLRARPPQDLRRCGQLASRPSCDKWERRRRPHAVDSANGSPPMQPPAPPHCLRLPPPSTALDVLVGSTNPSPRAHGPAQGVTTATSMSGSVFFRCRRRAQRTCLRTQRRSWWAGRGSHDAGLTLPGDECRKRRHCPWTSVFPIASVLSIWTAVLDLTHAFWKSSVDPHQPIMLSINSHSTEQTILVVCTARLEHADFGTQFMRLLVVCGEAVWEYVRAPGRDRWDGGFKGVKRSDSLSKSLSHVISQRTPRHLSDHQRAQGDTGHIIAALVPSFSESRPDEPG</sequence>
<protein>
    <submittedName>
        <fullName evidence="2">Uncharacterized protein</fullName>
    </submittedName>
</protein>
<proteinExistence type="predicted"/>
<reference evidence="2" key="1">
    <citation type="submission" date="2023-03" db="EMBL/GenBank/DDBJ databases">
        <title>Massive genome expansion in bonnet fungi (Mycena s.s.) driven by repeated elements and novel gene families across ecological guilds.</title>
        <authorList>
            <consortium name="Lawrence Berkeley National Laboratory"/>
            <person name="Harder C.B."/>
            <person name="Miyauchi S."/>
            <person name="Viragh M."/>
            <person name="Kuo A."/>
            <person name="Thoen E."/>
            <person name="Andreopoulos B."/>
            <person name="Lu D."/>
            <person name="Skrede I."/>
            <person name="Drula E."/>
            <person name="Henrissat B."/>
            <person name="Morin E."/>
            <person name="Kohler A."/>
            <person name="Barry K."/>
            <person name="LaButti K."/>
            <person name="Morin E."/>
            <person name="Salamov A."/>
            <person name="Lipzen A."/>
            <person name="Mereny Z."/>
            <person name="Hegedus B."/>
            <person name="Baldrian P."/>
            <person name="Stursova M."/>
            <person name="Weitz H."/>
            <person name="Taylor A."/>
            <person name="Grigoriev I.V."/>
            <person name="Nagy L.G."/>
            <person name="Martin F."/>
            <person name="Kauserud H."/>
        </authorList>
    </citation>
    <scope>NUCLEOTIDE SEQUENCE</scope>
    <source>
        <strain evidence="2">9144</strain>
    </source>
</reference>
<feature type="compositionally biased region" description="Low complexity" evidence="1">
    <location>
        <begin position="65"/>
        <end position="79"/>
    </location>
</feature>
<keyword evidence="3" id="KW-1185">Reference proteome</keyword>
<name>A0AAD6YNW3_9AGAR</name>
<gene>
    <name evidence="2" type="ORF">GGX14DRAFT_386203</name>
</gene>
<dbReference type="EMBL" id="JARJCW010000004">
    <property type="protein sequence ID" value="KAJ7225284.1"/>
    <property type="molecule type" value="Genomic_DNA"/>
</dbReference>
<feature type="region of interest" description="Disordered" evidence="1">
    <location>
        <begin position="253"/>
        <end position="281"/>
    </location>
</feature>
<organism evidence="2 3">
    <name type="scientific">Mycena pura</name>
    <dbReference type="NCBI Taxonomy" id="153505"/>
    <lineage>
        <taxon>Eukaryota</taxon>
        <taxon>Fungi</taxon>
        <taxon>Dikarya</taxon>
        <taxon>Basidiomycota</taxon>
        <taxon>Agaricomycotina</taxon>
        <taxon>Agaricomycetes</taxon>
        <taxon>Agaricomycetidae</taxon>
        <taxon>Agaricales</taxon>
        <taxon>Marasmiineae</taxon>
        <taxon>Mycenaceae</taxon>
        <taxon>Mycena</taxon>
    </lineage>
</organism>
<evidence type="ECO:0000256" key="1">
    <source>
        <dbReference type="SAM" id="MobiDB-lite"/>
    </source>
</evidence>
<comment type="caution">
    <text evidence="2">The sequence shown here is derived from an EMBL/GenBank/DDBJ whole genome shotgun (WGS) entry which is preliminary data.</text>
</comment>
<accession>A0AAD6YNW3</accession>
<dbReference type="Proteomes" id="UP001219525">
    <property type="component" value="Unassembled WGS sequence"/>
</dbReference>
<feature type="region of interest" description="Disordered" evidence="1">
    <location>
        <begin position="55"/>
        <end position="79"/>
    </location>
</feature>
<dbReference type="AlphaFoldDB" id="A0AAD6YNW3"/>